<keyword evidence="3" id="KW-0472">Membrane</keyword>
<keyword evidence="3" id="KW-0812">Transmembrane</keyword>
<feature type="domain" description="Putative zinc-finger" evidence="4">
    <location>
        <begin position="11"/>
        <end position="36"/>
    </location>
</feature>
<dbReference type="InterPro" id="IPR041916">
    <property type="entry name" value="Anti_sigma_zinc_sf"/>
</dbReference>
<keyword evidence="2" id="KW-0804">Transcription</keyword>
<dbReference type="Proteomes" id="UP000237752">
    <property type="component" value="Unassembled WGS sequence"/>
</dbReference>
<keyword evidence="6" id="KW-1185">Reference proteome</keyword>
<evidence type="ECO:0000256" key="1">
    <source>
        <dbReference type="ARBA" id="ARBA00023015"/>
    </source>
</evidence>
<evidence type="ECO:0000313" key="6">
    <source>
        <dbReference type="Proteomes" id="UP000237752"/>
    </source>
</evidence>
<gene>
    <name evidence="5" type="ORF">CLV47_11667</name>
</gene>
<keyword evidence="3" id="KW-1133">Transmembrane helix</keyword>
<name>A0A2T0ZW69_9ACTN</name>
<organism evidence="5 6">
    <name type="scientific">Antricoccus suffuscus</name>
    <dbReference type="NCBI Taxonomy" id="1629062"/>
    <lineage>
        <taxon>Bacteria</taxon>
        <taxon>Bacillati</taxon>
        <taxon>Actinomycetota</taxon>
        <taxon>Actinomycetes</taxon>
        <taxon>Geodermatophilales</taxon>
        <taxon>Antricoccaceae</taxon>
        <taxon>Antricoccus</taxon>
    </lineage>
</organism>
<accession>A0A2T0ZW69</accession>
<evidence type="ECO:0000256" key="2">
    <source>
        <dbReference type="ARBA" id="ARBA00023163"/>
    </source>
</evidence>
<dbReference type="InterPro" id="IPR027383">
    <property type="entry name" value="Znf_put"/>
</dbReference>
<dbReference type="AlphaFoldDB" id="A0A2T0ZW69"/>
<reference evidence="5 6" key="1">
    <citation type="submission" date="2018-03" db="EMBL/GenBank/DDBJ databases">
        <title>Genomic Encyclopedia of Archaeal and Bacterial Type Strains, Phase II (KMG-II): from individual species to whole genera.</title>
        <authorList>
            <person name="Goeker M."/>
        </authorList>
    </citation>
    <scope>NUCLEOTIDE SEQUENCE [LARGE SCALE GENOMIC DNA]</scope>
    <source>
        <strain evidence="5 6">DSM 100065</strain>
    </source>
</reference>
<proteinExistence type="predicted"/>
<sequence length="221" mass="23382">MSDKYSTYDAAYLIGALSPEDRRDYEQHLIGCPDCRTALGQISGVPGLLTRMPDIDTLTSDDVPPVPESLLPRLLDAVERRRRRRRWLAAVGGIAAAACLALALVVGLGPQPPAAQLAATPTSSAISAASGPLTASAQLTERAWGTQIKLQCMYSGAAAYPLGPYRLVIIDPSGSNQQIATWNVVPDKEAVVEASTSLTSDQISTLEVRTASNIVVLTLTP</sequence>
<keyword evidence="1" id="KW-0805">Transcription regulation</keyword>
<dbReference type="RefSeq" id="WP_106350165.1">
    <property type="nucleotide sequence ID" value="NZ_PVUE01000016.1"/>
</dbReference>
<feature type="transmembrane region" description="Helical" evidence="3">
    <location>
        <begin position="87"/>
        <end position="108"/>
    </location>
</feature>
<comment type="caution">
    <text evidence="5">The sequence shown here is derived from an EMBL/GenBank/DDBJ whole genome shotgun (WGS) entry which is preliminary data.</text>
</comment>
<evidence type="ECO:0000256" key="3">
    <source>
        <dbReference type="SAM" id="Phobius"/>
    </source>
</evidence>
<dbReference type="OrthoDB" id="5242431at2"/>
<dbReference type="Pfam" id="PF13490">
    <property type="entry name" value="zf-HC2"/>
    <property type="match status" value="1"/>
</dbReference>
<evidence type="ECO:0000259" key="4">
    <source>
        <dbReference type="Pfam" id="PF13490"/>
    </source>
</evidence>
<evidence type="ECO:0000313" key="5">
    <source>
        <dbReference type="EMBL" id="PRZ40534.1"/>
    </source>
</evidence>
<dbReference type="Gene3D" id="1.10.10.1320">
    <property type="entry name" value="Anti-sigma factor, zinc-finger domain"/>
    <property type="match status" value="1"/>
</dbReference>
<protein>
    <submittedName>
        <fullName evidence="5">Putative zinc finger protein</fullName>
    </submittedName>
</protein>
<dbReference type="EMBL" id="PVUE01000016">
    <property type="protein sequence ID" value="PRZ40534.1"/>
    <property type="molecule type" value="Genomic_DNA"/>
</dbReference>